<dbReference type="InterPro" id="IPR000299">
    <property type="entry name" value="FERM_domain"/>
</dbReference>
<dbReference type="SUPFAM" id="SSF47031">
    <property type="entry name" value="Second domain of FERM"/>
    <property type="match status" value="1"/>
</dbReference>
<dbReference type="AlphaFoldDB" id="A0A914Y9W4"/>
<protein>
    <submittedName>
        <fullName evidence="3">FERM domain-containing protein</fullName>
    </submittedName>
</protein>
<dbReference type="SUPFAM" id="SSF50729">
    <property type="entry name" value="PH domain-like"/>
    <property type="match status" value="1"/>
</dbReference>
<evidence type="ECO:0000259" key="1">
    <source>
        <dbReference type="PROSITE" id="PS50057"/>
    </source>
</evidence>
<reference evidence="3" key="1">
    <citation type="submission" date="2022-11" db="UniProtKB">
        <authorList>
            <consortium name="WormBaseParasite"/>
        </authorList>
    </citation>
    <scope>IDENTIFICATION</scope>
</reference>
<dbReference type="PANTHER" id="PTHR23280:SF32">
    <property type="entry name" value="FI22325P1"/>
    <property type="match status" value="1"/>
</dbReference>
<dbReference type="Gene3D" id="1.20.80.10">
    <property type="match status" value="1"/>
</dbReference>
<keyword evidence="2" id="KW-1185">Reference proteome</keyword>
<name>A0A914Y9W4_9BILA</name>
<dbReference type="Proteomes" id="UP000887577">
    <property type="component" value="Unplaced"/>
</dbReference>
<dbReference type="InterPro" id="IPR019748">
    <property type="entry name" value="FERM_central"/>
</dbReference>
<evidence type="ECO:0000313" key="2">
    <source>
        <dbReference type="Proteomes" id="UP000887577"/>
    </source>
</evidence>
<dbReference type="InterPro" id="IPR011993">
    <property type="entry name" value="PH-like_dom_sf"/>
</dbReference>
<proteinExistence type="predicted"/>
<dbReference type="Pfam" id="PF09380">
    <property type="entry name" value="FERM_C"/>
    <property type="match status" value="1"/>
</dbReference>
<dbReference type="GO" id="GO:0031032">
    <property type="term" value="P:actomyosin structure organization"/>
    <property type="evidence" value="ECO:0007669"/>
    <property type="project" value="TreeGrafter"/>
</dbReference>
<dbReference type="GO" id="GO:0005856">
    <property type="term" value="C:cytoskeleton"/>
    <property type="evidence" value="ECO:0007669"/>
    <property type="project" value="TreeGrafter"/>
</dbReference>
<dbReference type="CDD" id="cd14473">
    <property type="entry name" value="FERM_B-lobe"/>
    <property type="match status" value="1"/>
</dbReference>
<dbReference type="InterPro" id="IPR035963">
    <property type="entry name" value="FERM_2"/>
</dbReference>
<accession>A0A914Y9W4</accession>
<dbReference type="InterPro" id="IPR018980">
    <property type="entry name" value="FERM_PH-like_C"/>
</dbReference>
<dbReference type="WBParaSite" id="PSU_v2.g16222.t1">
    <property type="protein sequence ID" value="PSU_v2.g16222.t1"/>
    <property type="gene ID" value="PSU_v2.g16222"/>
</dbReference>
<feature type="domain" description="FERM" evidence="1">
    <location>
        <begin position="1"/>
        <end position="165"/>
    </location>
</feature>
<dbReference type="Gene3D" id="2.30.29.30">
    <property type="entry name" value="Pleckstrin-homology domain (PH domain)/Phosphotyrosine-binding domain (PTB)"/>
    <property type="match status" value="1"/>
</dbReference>
<dbReference type="PROSITE" id="PS50057">
    <property type="entry name" value="FERM_3"/>
    <property type="match status" value="1"/>
</dbReference>
<sequence>MGYVSEYKLIIKQTERLEEKISDYHKQLRGMNNFVAEREFVNLATSIETYGFDPYVVKDGKQSQDLVVGATCRGILVFSKNQLLKNIPWKYLSKIDYTGKELKIYPTKDLIDYENGIPLGGAGSILDVTTSTINSNTSFDQDLIKLQYPLQLQSLPFHNEVQNFQ</sequence>
<dbReference type="PANTHER" id="PTHR23280">
    <property type="entry name" value="4.1 G PROTEIN"/>
    <property type="match status" value="1"/>
</dbReference>
<evidence type="ECO:0000313" key="3">
    <source>
        <dbReference type="WBParaSite" id="PSU_v2.g16222.t1"/>
    </source>
</evidence>
<organism evidence="2 3">
    <name type="scientific">Panagrolaimus superbus</name>
    <dbReference type="NCBI Taxonomy" id="310955"/>
    <lineage>
        <taxon>Eukaryota</taxon>
        <taxon>Metazoa</taxon>
        <taxon>Ecdysozoa</taxon>
        <taxon>Nematoda</taxon>
        <taxon>Chromadorea</taxon>
        <taxon>Rhabditida</taxon>
        <taxon>Tylenchina</taxon>
        <taxon>Panagrolaimomorpha</taxon>
        <taxon>Panagrolaimoidea</taxon>
        <taxon>Panagrolaimidae</taxon>
        <taxon>Panagrolaimus</taxon>
    </lineage>
</organism>
<dbReference type="InterPro" id="IPR014352">
    <property type="entry name" value="FERM/acyl-CoA-bd_prot_sf"/>
</dbReference>